<accession>A0A6V7U3M1</accession>
<organism evidence="3 4">
    <name type="scientific">Meloidogyne enterolobii</name>
    <name type="common">Root-knot nematode worm</name>
    <name type="synonym">Meloidogyne mayaguensis</name>
    <dbReference type="NCBI Taxonomy" id="390850"/>
    <lineage>
        <taxon>Eukaryota</taxon>
        <taxon>Metazoa</taxon>
        <taxon>Ecdysozoa</taxon>
        <taxon>Nematoda</taxon>
        <taxon>Chromadorea</taxon>
        <taxon>Rhabditida</taxon>
        <taxon>Tylenchina</taxon>
        <taxon>Tylenchomorpha</taxon>
        <taxon>Tylenchoidea</taxon>
        <taxon>Meloidogynidae</taxon>
        <taxon>Meloidogyninae</taxon>
        <taxon>Meloidogyne</taxon>
    </lineage>
</organism>
<reference evidence="3 4" key="1">
    <citation type="submission" date="2020-08" db="EMBL/GenBank/DDBJ databases">
        <authorList>
            <person name="Koutsovoulos G."/>
            <person name="Danchin GJ E."/>
        </authorList>
    </citation>
    <scope>NUCLEOTIDE SEQUENCE [LARGE SCALE GENOMIC DNA]</scope>
</reference>
<feature type="signal peptide" evidence="2">
    <location>
        <begin position="1"/>
        <end position="16"/>
    </location>
</feature>
<evidence type="ECO:0000256" key="1">
    <source>
        <dbReference type="SAM" id="MobiDB-lite"/>
    </source>
</evidence>
<dbReference type="EMBL" id="CAJEWN010000031">
    <property type="protein sequence ID" value="CAD2143202.1"/>
    <property type="molecule type" value="Genomic_DNA"/>
</dbReference>
<dbReference type="AlphaFoldDB" id="A0A6V7U3M1"/>
<name>A0A6V7U3M1_MELEN</name>
<dbReference type="Proteomes" id="UP000580250">
    <property type="component" value="Unassembled WGS sequence"/>
</dbReference>
<evidence type="ECO:0000313" key="4">
    <source>
        <dbReference type="Proteomes" id="UP000580250"/>
    </source>
</evidence>
<feature type="chain" id="PRO_5028348888" evidence="2">
    <location>
        <begin position="17"/>
        <end position="79"/>
    </location>
</feature>
<proteinExistence type="predicted"/>
<evidence type="ECO:0000313" key="3">
    <source>
        <dbReference type="EMBL" id="CAD2143202.1"/>
    </source>
</evidence>
<protein>
    <submittedName>
        <fullName evidence="3">Uncharacterized protein</fullName>
    </submittedName>
</protein>
<feature type="region of interest" description="Disordered" evidence="1">
    <location>
        <begin position="53"/>
        <end position="79"/>
    </location>
</feature>
<gene>
    <name evidence="3" type="ORF">MENT_LOCUS7513</name>
</gene>
<feature type="compositionally biased region" description="Basic and acidic residues" evidence="1">
    <location>
        <begin position="68"/>
        <end position="79"/>
    </location>
</feature>
<comment type="caution">
    <text evidence="3">The sequence shown here is derived from an EMBL/GenBank/DDBJ whole genome shotgun (WGS) entry which is preliminary data.</text>
</comment>
<sequence length="79" mass="9211">MIILILLFLFKYSIESKEADINYLFKNNIYELKLLRTEKFATGQEIGVMEEGMEREVDGEEDTIGEDNMVREEDTIGDN</sequence>
<feature type="compositionally biased region" description="Acidic residues" evidence="1">
    <location>
        <begin position="53"/>
        <end position="65"/>
    </location>
</feature>
<evidence type="ECO:0000256" key="2">
    <source>
        <dbReference type="SAM" id="SignalP"/>
    </source>
</evidence>
<keyword evidence="2" id="KW-0732">Signal</keyword>